<dbReference type="NCBIfam" id="TIGR01044">
    <property type="entry name" value="rplV_bact"/>
    <property type="match status" value="1"/>
</dbReference>
<dbReference type="InterPro" id="IPR047867">
    <property type="entry name" value="Ribosomal_uL22_bac/org-type"/>
</dbReference>
<dbReference type="Pfam" id="PF00237">
    <property type="entry name" value="Ribosomal_L22"/>
    <property type="match status" value="1"/>
</dbReference>
<keyword evidence="3 7" id="KW-0694">RNA-binding</keyword>
<dbReference type="GO" id="GO:0006412">
    <property type="term" value="P:translation"/>
    <property type="evidence" value="ECO:0007669"/>
    <property type="project" value="UniProtKB-UniRule"/>
</dbReference>
<gene>
    <name evidence="7 11" type="primary">rplV</name>
    <name evidence="11" type="ORF">TTHT_1413</name>
</gene>
<dbReference type="RefSeq" id="WP_201327227.1">
    <property type="nucleotide sequence ID" value="NZ_AP017470.1"/>
</dbReference>
<dbReference type="CDD" id="cd00336">
    <property type="entry name" value="Ribosomal_L22"/>
    <property type="match status" value="1"/>
</dbReference>
<dbReference type="PANTHER" id="PTHR13501:SF8">
    <property type="entry name" value="LARGE RIBOSOMAL SUBUNIT PROTEIN UL22M"/>
    <property type="match status" value="1"/>
</dbReference>
<sequence length="112" mass="12363">MIAKAVGKYIKGSPQKMRIVVNAIRGKNVNEALAILGTSPKAYAKRVEKVLKSAIANAENKNEAIDVDTLYVSKAFVDKGPMLKRIRPAAMGRAVRILKRYSHITIELDVKE</sequence>
<evidence type="ECO:0000256" key="5">
    <source>
        <dbReference type="ARBA" id="ARBA00023274"/>
    </source>
</evidence>
<keyword evidence="5 7" id="KW-0687">Ribonucleoprotein</keyword>
<keyword evidence="4 7" id="KW-0689">Ribosomal protein</keyword>
<evidence type="ECO:0000256" key="8">
    <source>
        <dbReference type="RuleBase" id="RU004005"/>
    </source>
</evidence>
<comment type="function">
    <text evidence="7">The globular domain of the protein is located near the polypeptide exit tunnel on the outside of the subunit, while an extended beta-hairpin is found that lines the wall of the exit tunnel in the center of the 70S ribosome.</text>
</comment>
<protein>
    <recommendedName>
        <fullName evidence="6 7">Large ribosomal subunit protein uL22</fullName>
    </recommendedName>
</protein>
<dbReference type="GO" id="GO:0022625">
    <property type="term" value="C:cytosolic large ribosomal subunit"/>
    <property type="evidence" value="ECO:0007669"/>
    <property type="project" value="TreeGrafter"/>
</dbReference>
<evidence type="ECO:0000256" key="4">
    <source>
        <dbReference type="ARBA" id="ARBA00022980"/>
    </source>
</evidence>
<dbReference type="PANTHER" id="PTHR13501">
    <property type="entry name" value="CHLOROPLAST 50S RIBOSOMAL PROTEIN L22-RELATED"/>
    <property type="match status" value="1"/>
</dbReference>
<comment type="similarity">
    <text evidence="1 7 8">Belongs to the universal ribosomal protein uL22 family.</text>
</comment>
<reference evidence="11 12" key="1">
    <citation type="journal article" date="2012" name="Extremophiles">
        <title>Thermotomaculum hydrothermale gen. nov., sp. nov., a novel heterotrophic thermophile within the phylum Acidobacteria from a deep-sea hydrothermal vent chimney in the Southern Okinawa Trough.</title>
        <authorList>
            <person name="Izumi H."/>
            <person name="Nunoura T."/>
            <person name="Miyazaki M."/>
            <person name="Mino S."/>
            <person name="Toki T."/>
            <person name="Takai K."/>
            <person name="Sako Y."/>
            <person name="Sawabe T."/>
            <person name="Nakagawa S."/>
        </authorList>
    </citation>
    <scope>NUCLEOTIDE SEQUENCE [LARGE SCALE GENOMIC DNA]</scope>
    <source>
        <strain evidence="11 12">AC55</strain>
    </source>
</reference>
<dbReference type="HAMAP" id="MF_01331_B">
    <property type="entry name" value="Ribosomal_uL22_B"/>
    <property type="match status" value="1"/>
</dbReference>
<dbReference type="GO" id="GO:0019843">
    <property type="term" value="F:rRNA binding"/>
    <property type="evidence" value="ECO:0007669"/>
    <property type="project" value="UniProtKB-UniRule"/>
</dbReference>
<dbReference type="InterPro" id="IPR001063">
    <property type="entry name" value="Ribosomal_uL22"/>
</dbReference>
<accession>A0A7R6SZK1</accession>
<dbReference type="EMBL" id="AP017470">
    <property type="protein sequence ID" value="BBB32925.1"/>
    <property type="molecule type" value="Genomic_DNA"/>
</dbReference>
<dbReference type="GO" id="GO:0003735">
    <property type="term" value="F:structural constituent of ribosome"/>
    <property type="evidence" value="ECO:0007669"/>
    <property type="project" value="InterPro"/>
</dbReference>
<dbReference type="AlphaFoldDB" id="A0A7R6SZK1"/>
<proteinExistence type="inferred from homology"/>
<evidence type="ECO:0000313" key="12">
    <source>
        <dbReference type="Proteomes" id="UP000595564"/>
    </source>
</evidence>
<evidence type="ECO:0000256" key="9">
    <source>
        <dbReference type="RuleBase" id="RU004006"/>
    </source>
</evidence>
<evidence type="ECO:0000256" key="1">
    <source>
        <dbReference type="ARBA" id="ARBA00009451"/>
    </source>
</evidence>
<dbReference type="InterPro" id="IPR005727">
    <property type="entry name" value="Ribosomal_uL22_bac/chlpt-type"/>
</dbReference>
<evidence type="ECO:0000256" key="10">
    <source>
        <dbReference type="RuleBase" id="RU004008"/>
    </source>
</evidence>
<dbReference type="Gene3D" id="3.90.470.10">
    <property type="entry name" value="Ribosomal protein L22/L17"/>
    <property type="match status" value="1"/>
</dbReference>
<name>A0A7R6SZK1_9BACT</name>
<evidence type="ECO:0000256" key="7">
    <source>
        <dbReference type="HAMAP-Rule" id="MF_01331"/>
    </source>
</evidence>
<evidence type="ECO:0000313" key="11">
    <source>
        <dbReference type="EMBL" id="BBB32925.1"/>
    </source>
</evidence>
<organism evidence="11 12">
    <name type="scientific">Thermotomaculum hydrothermale</name>
    <dbReference type="NCBI Taxonomy" id="981385"/>
    <lineage>
        <taxon>Bacteria</taxon>
        <taxon>Pseudomonadati</taxon>
        <taxon>Acidobacteriota</taxon>
        <taxon>Holophagae</taxon>
        <taxon>Thermotomaculales</taxon>
        <taxon>Thermotomaculaceae</taxon>
        <taxon>Thermotomaculum</taxon>
    </lineage>
</organism>
<evidence type="ECO:0000256" key="2">
    <source>
        <dbReference type="ARBA" id="ARBA00022730"/>
    </source>
</evidence>
<dbReference type="InterPro" id="IPR036394">
    <property type="entry name" value="Ribosomal_uL22_sf"/>
</dbReference>
<dbReference type="KEGG" id="thyd:TTHT_1413"/>
<dbReference type="Proteomes" id="UP000595564">
    <property type="component" value="Chromosome"/>
</dbReference>
<comment type="subunit">
    <text evidence="7 9">Part of the 50S ribosomal subunit.</text>
</comment>
<keyword evidence="12" id="KW-1185">Reference proteome</keyword>
<dbReference type="SUPFAM" id="SSF54843">
    <property type="entry name" value="Ribosomal protein L22"/>
    <property type="match status" value="1"/>
</dbReference>
<evidence type="ECO:0000256" key="3">
    <source>
        <dbReference type="ARBA" id="ARBA00022884"/>
    </source>
</evidence>
<comment type="function">
    <text evidence="7 10">This protein binds specifically to 23S rRNA; its binding is stimulated by other ribosomal proteins, e.g., L4, L17, and L20. It is important during the early stages of 50S assembly. It makes multiple contacts with different domains of the 23S rRNA in the assembled 50S subunit and ribosome.</text>
</comment>
<evidence type="ECO:0000256" key="6">
    <source>
        <dbReference type="ARBA" id="ARBA00035207"/>
    </source>
</evidence>
<keyword evidence="2 7" id="KW-0699">rRNA-binding</keyword>